<dbReference type="PANTHER" id="PTHR23275:SF100">
    <property type="entry name" value="EGF-LIKE DOMAIN-CONTAINING PROTEIN"/>
    <property type="match status" value="1"/>
</dbReference>
<dbReference type="Pfam" id="PF03302">
    <property type="entry name" value="VSP"/>
    <property type="match status" value="1"/>
</dbReference>
<dbReference type="InterPro" id="IPR005127">
    <property type="entry name" value="Giardia_VSP"/>
</dbReference>
<evidence type="ECO:0000313" key="3">
    <source>
        <dbReference type="Proteomes" id="UP000008974"/>
    </source>
</evidence>
<dbReference type="VEuPathDB" id="GiardiaDB:GLP15_3884"/>
<reference evidence="2 3" key="1">
    <citation type="journal article" date="2010" name="BMC Genomics">
        <title>Genome analysis and comparative genomics of a Giardia intestinalis assemblage E isolate.</title>
        <authorList>
            <person name="Jerlstrom-Hultqvist J."/>
            <person name="Franzen O."/>
            <person name="Ankarklev J."/>
            <person name="Xu F."/>
            <person name="Nohynkova E."/>
            <person name="Andersson J.O."/>
            <person name="Svard S.G."/>
            <person name="Andersson B."/>
        </authorList>
    </citation>
    <scope>NUCLEOTIDE SEQUENCE [LARGE SCALE GENOMIC DNA]</scope>
    <source>
        <strain evidence="2 3">P15</strain>
    </source>
</reference>
<dbReference type="SUPFAM" id="SSF57184">
    <property type="entry name" value="Growth factor receptor domain"/>
    <property type="match status" value="1"/>
</dbReference>
<dbReference type="InterPro" id="IPR006212">
    <property type="entry name" value="Furin_repeat"/>
</dbReference>
<dbReference type="InterPro" id="IPR052798">
    <property type="entry name" value="Giardia_VSA"/>
</dbReference>
<evidence type="ECO:0000313" key="2">
    <source>
        <dbReference type="EMBL" id="EFO64003.1"/>
    </source>
</evidence>
<evidence type="ECO:0000256" key="1">
    <source>
        <dbReference type="SAM" id="SignalP"/>
    </source>
</evidence>
<dbReference type="SMART" id="SM00261">
    <property type="entry name" value="FU"/>
    <property type="match status" value="2"/>
</dbReference>
<dbReference type="PANTHER" id="PTHR23275">
    <property type="entry name" value="CABRIOLET.-RELATED"/>
    <property type="match status" value="1"/>
</dbReference>
<gene>
    <name evidence="2" type="ORF">GLP15_3884</name>
</gene>
<feature type="chain" id="PRO_5003145098" description="Variant-specific surface protein" evidence="1">
    <location>
        <begin position="22"/>
        <end position="242"/>
    </location>
</feature>
<sequence>MTLLLLKFGLIIAACVTPVMKSSQSGDCLVDKCTVLDKQYCAEHATPGEVPINGVCIPLTDPRAVASGCEGDAGAPLSTSARKCEFCRGENYFLHEGGCYSVLYNPGNRICRTVASGYCTLCVDGFFLGTASSTNQCKPCESTCATCKDGTVQSCLSCRSDRFLKNNECKECSTDSGIENCAQCSQESSVVTCTLCKEKYFIKEGKCIACADNCATCTSARPEDCSVCVSKYSYDLTAKSCT</sequence>
<dbReference type="InterPro" id="IPR009030">
    <property type="entry name" value="Growth_fac_rcpt_cys_sf"/>
</dbReference>
<name>E1F0M1_GIAIA</name>
<dbReference type="EMBL" id="ACVC01000108">
    <property type="protein sequence ID" value="EFO64003.1"/>
    <property type="molecule type" value="Genomic_DNA"/>
</dbReference>
<dbReference type="Proteomes" id="UP000008974">
    <property type="component" value="Unassembled WGS sequence"/>
</dbReference>
<keyword evidence="1" id="KW-0732">Signal</keyword>
<dbReference type="Gene3D" id="2.10.220.10">
    <property type="entry name" value="Hormone Receptor, Insulin-like Growth Factor Receptor 1, Chain A, domain 2"/>
    <property type="match status" value="1"/>
</dbReference>
<dbReference type="AlphaFoldDB" id="E1F0M1"/>
<organism evidence="2 3">
    <name type="scientific">Giardia intestinalis (strain P15)</name>
    <name type="common">Giardia lamblia</name>
    <dbReference type="NCBI Taxonomy" id="658858"/>
    <lineage>
        <taxon>Eukaryota</taxon>
        <taxon>Metamonada</taxon>
        <taxon>Diplomonadida</taxon>
        <taxon>Hexamitidae</taxon>
        <taxon>Giardiinae</taxon>
        <taxon>Giardia</taxon>
    </lineage>
</organism>
<proteinExistence type="predicted"/>
<comment type="caution">
    <text evidence="2">The sequence shown here is derived from an EMBL/GenBank/DDBJ whole genome shotgun (WGS) entry which is preliminary data.</text>
</comment>
<accession>E1F0M1</accession>
<dbReference type="OrthoDB" id="536948at2759"/>
<dbReference type="OMA" id="CIDCEST"/>
<evidence type="ECO:0008006" key="4">
    <source>
        <dbReference type="Google" id="ProtNLM"/>
    </source>
</evidence>
<protein>
    <recommendedName>
        <fullName evidence="4">Variant-specific surface protein</fullName>
    </recommendedName>
</protein>
<feature type="signal peptide" evidence="1">
    <location>
        <begin position="1"/>
        <end position="21"/>
    </location>
</feature>